<dbReference type="InterPro" id="IPR017847">
    <property type="entry name" value="T6SS_RhsGE_Vgr_subset"/>
</dbReference>
<comment type="similarity">
    <text evidence="1">Belongs to the VgrG protein family.</text>
</comment>
<dbReference type="SUPFAM" id="SSF69255">
    <property type="entry name" value="gp5 N-terminal domain-like"/>
    <property type="match status" value="1"/>
</dbReference>
<dbReference type="STRING" id="1789224.BFG52_04920"/>
<dbReference type="Gene3D" id="4.10.220.110">
    <property type="match status" value="1"/>
</dbReference>
<evidence type="ECO:0000313" key="6">
    <source>
        <dbReference type="Proteomes" id="UP000093391"/>
    </source>
</evidence>
<name>A0A1B2LXT9_9GAMM</name>
<evidence type="ECO:0000313" key="5">
    <source>
        <dbReference type="EMBL" id="AOA57764.1"/>
    </source>
</evidence>
<dbReference type="KEGG" id="ala:BFG52_04920"/>
<dbReference type="InterPro" id="IPR037026">
    <property type="entry name" value="Vgr_OB-fold_dom_sf"/>
</dbReference>
<dbReference type="Proteomes" id="UP000093391">
    <property type="component" value="Chromosome"/>
</dbReference>
<dbReference type="OrthoDB" id="9762420at2"/>
<sequence length="826" mass="92009">MMLNHIYTAIESLGLVASRRAIHLKFSNPALNQQVFLQRIDAQHAINQGLKAELICLSTNAMLALKQFLASQVAVDQVTDQGQLMRMTGIVTAVEQGASDGALTLYKVTVEDATALWHQRRNSRVFMNKSVLEIVNVLVKEWQQRSSLFAASLSLDLSALKKDYDIRPFTMQSNESDYTFLTRLLRQEGINWLVDEQQLMLDNTSAEIQAQKLRLIDDNSQFQALGRRSIHFHRSHATEQRDSMTQLSAQRRLQPTSVYVQRWQADALDYDEGAGSVQSSHQHSALYDNTRLNLESAWHFSPAWMQDLKGEDGATPSANAQVERINQNLMHSYEGQAKQFIARSSVRDAQVGYWFELHEHPEIDQHAAADQEFLIIGKEFYNQNNLPKDLAHQVQALVSQSGWSQRSTFAIDPEQRQGNVLQLQRRHIPIVPTYHPLQHRPSTHIQRARVVGPQGEEIYVDAWGRIKVRFLFTRAQDQQHDAGAGSNNNDSDSAWVDVLTPWAGEGFGARFLPRIGELVAVDFFDGNIDRPFVVGRIHEAQRQPTQFDQQGILPDTKKISGIRSQEIAGSGFGQLRFDDTTGQISVQLQSSHAATQLNLGQLSHPKKQASSDGRGDGFELRTDQYGAVRAAQGLMISTHPQQDAAGVHLDVTPAMQQLESSLNQAKVLSDLAKNQQTDPLQTLENLQAFIGNLQQTDADKAASFKQALLLLASPEGIALSSQQDIHLASDGQIQQHAAQSINLSTQQSFVAHANQKISLFAARDGARLYAGQGKIELQAQSDDMELIARQQIKLISTEEQVEIIAPKKIVLSAAGSQIEISEAGIF</sequence>
<dbReference type="NCBIfam" id="TIGR03361">
    <property type="entry name" value="VI_Rhs_Vgr"/>
    <property type="match status" value="1"/>
</dbReference>
<organism evidence="5 6">
    <name type="scientific">Acinetobacter larvae</name>
    <dbReference type="NCBI Taxonomy" id="1789224"/>
    <lineage>
        <taxon>Bacteria</taxon>
        <taxon>Pseudomonadati</taxon>
        <taxon>Pseudomonadota</taxon>
        <taxon>Gammaproteobacteria</taxon>
        <taxon>Moraxellales</taxon>
        <taxon>Moraxellaceae</taxon>
        <taxon>Acinetobacter</taxon>
    </lineage>
</organism>
<evidence type="ECO:0000259" key="2">
    <source>
        <dbReference type="Pfam" id="PF04717"/>
    </source>
</evidence>
<dbReference type="NCBIfam" id="TIGR01646">
    <property type="entry name" value="vgr_GE"/>
    <property type="match status" value="1"/>
</dbReference>
<protein>
    <submittedName>
        <fullName evidence="5">Type VI secretion system protein</fullName>
    </submittedName>
</protein>
<dbReference type="Pfam" id="PF10106">
    <property type="entry name" value="DUF2345"/>
    <property type="match status" value="1"/>
</dbReference>
<gene>
    <name evidence="5" type="ORF">BFG52_04920</name>
</gene>
<dbReference type="Pfam" id="PF04717">
    <property type="entry name" value="Phage_base_V"/>
    <property type="match status" value="1"/>
</dbReference>
<dbReference type="InterPro" id="IPR028244">
    <property type="entry name" value="T6SS_Rhs_Vgr_dom"/>
</dbReference>
<dbReference type="SUPFAM" id="SSF69279">
    <property type="entry name" value="Phage tail proteins"/>
    <property type="match status" value="1"/>
</dbReference>
<dbReference type="InterPro" id="IPR006533">
    <property type="entry name" value="T6SS_Vgr_RhsGE"/>
</dbReference>
<dbReference type="Gene3D" id="2.30.110.50">
    <property type="match status" value="1"/>
</dbReference>
<dbReference type="Gene3D" id="3.55.50.10">
    <property type="entry name" value="Baseplate protein-like domains"/>
    <property type="match status" value="1"/>
</dbReference>
<dbReference type="EMBL" id="CP016895">
    <property type="protein sequence ID" value="AOA57764.1"/>
    <property type="molecule type" value="Genomic_DNA"/>
</dbReference>
<reference evidence="5 6" key="1">
    <citation type="submission" date="2016-08" db="EMBL/GenBank/DDBJ databases">
        <authorList>
            <person name="Seilhamer J.J."/>
        </authorList>
    </citation>
    <scope>NUCLEOTIDE SEQUENCE [LARGE SCALE GENOMIC DNA]</scope>
    <source>
        <strain evidence="5 6">BRTC-1</strain>
    </source>
</reference>
<feature type="domain" description="Gp5/Type VI secretion system Vgr protein OB-fold" evidence="2">
    <location>
        <begin position="489"/>
        <end position="537"/>
    </location>
</feature>
<feature type="domain" description="DUF2345" evidence="3">
    <location>
        <begin position="699"/>
        <end position="825"/>
    </location>
</feature>
<dbReference type="AlphaFoldDB" id="A0A1B2LXT9"/>
<keyword evidence="6" id="KW-1185">Reference proteome</keyword>
<evidence type="ECO:0000259" key="4">
    <source>
        <dbReference type="Pfam" id="PF13296"/>
    </source>
</evidence>
<dbReference type="Pfam" id="PF05954">
    <property type="entry name" value="Phage_GPD"/>
    <property type="match status" value="1"/>
</dbReference>
<dbReference type="InterPro" id="IPR006531">
    <property type="entry name" value="Gp5/Vgr_OB"/>
</dbReference>
<accession>A0A1B2LXT9</accession>
<dbReference type="Pfam" id="PF13296">
    <property type="entry name" value="T6SS_Vgr"/>
    <property type="match status" value="1"/>
</dbReference>
<proteinExistence type="inferred from homology"/>
<feature type="domain" description="Putative type VI secretion system Rhs element associated Vgr" evidence="4">
    <location>
        <begin position="565"/>
        <end position="672"/>
    </location>
</feature>
<evidence type="ECO:0000256" key="1">
    <source>
        <dbReference type="ARBA" id="ARBA00005558"/>
    </source>
</evidence>
<dbReference type="InterPro" id="IPR018769">
    <property type="entry name" value="VgrG2_DUF2345"/>
</dbReference>
<dbReference type="Gene3D" id="2.40.50.230">
    <property type="entry name" value="Gp5 N-terminal domain"/>
    <property type="match status" value="1"/>
</dbReference>
<evidence type="ECO:0000259" key="3">
    <source>
        <dbReference type="Pfam" id="PF10106"/>
    </source>
</evidence>